<evidence type="ECO:0000313" key="5">
    <source>
        <dbReference type="EMBL" id="TCV83550.1"/>
    </source>
</evidence>
<dbReference type="GO" id="GO:0016740">
    <property type="term" value="F:transferase activity"/>
    <property type="evidence" value="ECO:0007669"/>
    <property type="project" value="UniProtKB-KW"/>
</dbReference>
<dbReference type="RefSeq" id="WP_082769301.1">
    <property type="nucleotide sequence ID" value="NZ_LUUF01000052.1"/>
</dbReference>
<dbReference type="PANTHER" id="PTHR43685:SF5">
    <property type="entry name" value="GLYCOSYLTRANSFERASE EPSE-RELATED"/>
    <property type="match status" value="1"/>
</dbReference>
<evidence type="ECO:0000256" key="1">
    <source>
        <dbReference type="ARBA" id="ARBA00006739"/>
    </source>
</evidence>
<evidence type="ECO:0000259" key="4">
    <source>
        <dbReference type="Pfam" id="PF00535"/>
    </source>
</evidence>
<organism evidence="5 6">
    <name type="scientific">Methylomonas methanica</name>
    <dbReference type="NCBI Taxonomy" id="421"/>
    <lineage>
        <taxon>Bacteria</taxon>
        <taxon>Pseudomonadati</taxon>
        <taxon>Pseudomonadota</taxon>
        <taxon>Gammaproteobacteria</taxon>
        <taxon>Methylococcales</taxon>
        <taxon>Methylococcaceae</taxon>
        <taxon>Methylomonas</taxon>
    </lineage>
</organism>
<keyword evidence="6" id="KW-1185">Reference proteome</keyword>
<keyword evidence="2" id="KW-0328">Glycosyltransferase</keyword>
<evidence type="ECO:0000256" key="2">
    <source>
        <dbReference type="ARBA" id="ARBA00022676"/>
    </source>
</evidence>
<dbReference type="Proteomes" id="UP000295649">
    <property type="component" value="Unassembled WGS sequence"/>
</dbReference>
<gene>
    <name evidence="5" type="ORF">EDE11_109107</name>
</gene>
<dbReference type="InterPro" id="IPR050834">
    <property type="entry name" value="Glycosyltransf_2"/>
</dbReference>
<dbReference type="Pfam" id="PF00535">
    <property type="entry name" value="Glycos_transf_2"/>
    <property type="match status" value="1"/>
</dbReference>
<reference evidence="5 6" key="1">
    <citation type="submission" date="2019-03" db="EMBL/GenBank/DDBJ databases">
        <title>Systems level insights into methane cycling in arid and semi-arid ecosystems.</title>
        <authorList>
            <person name="Kalyuzhnaya M."/>
        </authorList>
    </citation>
    <scope>NUCLEOTIDE SEQUENCE [LARGE SCALE GENOMIC DNA]</scope>
    <source>
        <strain evidence="5 6">S-1</strain>
    </source>
</reference>
<comment type="similarity">
    <text evidence="1">Belongs to the glycosyltransferase 2 family.</text>
</comment>
<protein>
    <submittedName>
        <fullName evidence="5">Glycosyl transferase family 2</fullName>
    </submittedName>
</protein>
<accession>A0ABY2CM73</accession>
<evidence type="ECO:0000313" key="6">
    <source>
        <dbReference type="Proteomes" id="UP000295649"/>
    </source>
</evidence>
<dbReference type="Gene3D" id="3.90.550.10">
    <property type="entry name" value="Spore Coat Polysaccharide Biosynthesis Protein SpsA, Chain A"/>
    <property type="match status" value="1"/>
</dbReference>
<comment type="caution">
    <text evidence="5">The sequence shown here is derived from an EMBL/GenBank/DDBJ whole genome shotgun (WGS) entry which is preliminary data.</text>
</comment>
<keyword evidence="3 5" id="KW-0808">Transferase</keyword>
<dbReference type="EMBL" id="SMCN01000009">
    <property type="protein sequence ID" value="TCV83550.1"/>
    <property type="molecule type" value="Genomic_DNA"/>
</dbReference>
<dbReference type="InterPro" id="IPR001173">
    <property type="entry name" value="Glyco_trans_2-like"/>
</dbReference>
<evidence type="ECO:0000256" key="3">
    <source>
        <dbReference type="ARBA" id="ARBA00022679"/>
    </source>
</evidence>
<name>A0ABY2CM73_METMH</name>
<proteinExistence type="inferred from homology"/>
<sequence length="342" mass="40149">MTSPLITVLMPVFNGEAYLSEAIESILTQSFKDFELLIIDDGSTDNTFEIIKTYENSDSRIRVIQNKKNIGIALSLNIGLAHSKSSVIARMDADDISTIGRLETQWKFLQNHPEVSVIGSYYRTYENRESILKVPIKNENIKTRLLFDTCFYHPTVMFRKKIVLDLVKPYRSETVPAEDYDLWCRLADDRNVIFANINEPLLCYRTYSGIDRSEYLQRQFQCANDVRNNQLFKLKLYPTDKELTCHNFLANPYYFTLTDAPSLLDCSRWLHRIRQTNLKSNIYSENILMQELEYRWVNTCLRVALENPGTALIFIQSNWTSHSLTRLYLAIRMIWRYIKKRL</sequence>
<dbReference type="InterPro" id="IPR029044">
    <property type="entry name" value="Nucleotide-diphossugar_trans"/>
</dbReference>
<dbReference type="PANTHER" id="PTHR43685">
    <property type="entry name" value="GLYCOSYLTRANSFERASE"/>
    <property type="match status" value="1"/>
</dbReference>
<dbReference type="SUPFAM" id="SSF53448">
    <property type="entry name" value="Nucleotide-diphospho-sugar transferases"/>
    <property type="match status" value="1"/>
</dbReference>
<feature type="domain" description="Glycosyltransferase 2-like" evidence="4">
    <location>
        <begin position="7"/>
        <end position="157"/>
    </location>
</feature>